<dbReference type="PANTHER" id="PTHR32552">
    <property type="entry name" value="FERRICHROME IRON RECEPTOR-RELATED"/>
    <property type="match status" value="1"/>
</dbReference>
<keyword evidence="8 12" id="KW-0798">TonB box</keyword>
<sequence>MMGHIREQESFRSRQLGTISHLAILLALSSAGIAPASAQETADARSPAGNKARSESSVEIIVSARRRDESLTEVPASITAYNSDFLQKQNIQSFTDYATKIPNLTFQYGQGTDFSSVGFVGGRQTTVRGVAGANTTAYYINDTPVPASISPQVLNLDRIEVLKGPQGTLFGASSMGGNLRFITRQPSFTENSYAVQVQGGGTKDGGFDFDGNARADIVLVPDRVSLNIAGGYLRESGFLVRSFPANYPDTSKLLRRGGQGRNDAYSASATLRVKLTDSLEASLSGIGQISNLHGFPAAYVPLPAYKPVSYTLNRDRDVQEYSKDRWGLASLVLRYSGEGFSIVSSTSYFARRTRELEDVTEGNNEYFESSDSGIGDIGHPALWSLNISKDKRFTSENRLSFDEGTLLPNLSGIVGVFHQHRDNNFIQPPVLVPELGEAGQTPYVADQAFPAHDNNTAIFGELYYEAVPKLTLTVGLRKYWIGQKNDETLSKGIFSAPGGDFTPARSSKQTGIVPKFVLSYALPNEGTVYVSAAKGFRIGGSQGRLPDFCEGAVERLGLTRDGIQQFKSDSLWSYEVGAKGQFADRRISVSAAAFQIDWSDIQQQVMTDSTCTFSFIANAGKARIRGGELEISGRPIADVPLTIQLGLGYTDGVLKDPGLTQQLPNTRLAQTPKWTGSISGNYEAPLTDSLSLTASADYSYTGPVKVANSAGGFLTRQPFNMVNATLGVRFGNSQLLIYGKNLLDKRLNMGDLYTAGFEPSEMLPDGSSQRLPRAAVSRPRQIGVQYRVNF</sequence>
<dbReference type="KEGG" id="sclo:SCLO_1030290"/>
<protein>
    <submittedName>
        <fullName evidence="16">TonB-dependent receptor</fullName>
    </submittedName>
</protein>
<dbReference type="PROSITE" id="PS52016">
    <property type="entry name" value="TONB_DEPENDENT_REC_3"/>
    <property type="match status" value="1"/>
</dbReference>
<dbReference type="GO" id="GO:0009279">
    <property type="term" value="C:cell outer membrane"/>
    <property type="evidence" value="ECO:0007669"/>
    <property type="project" value="UniProtKB-SubCell"/>
</dbReference>
<comment type="subcellular location">
    <subcellularLocation>
        <location evidence="1 11">Cell outer membrane</location>
        <topology evidence="1 11">Multi-pass membrane protein</topology>
    </subcellularLocation>
</comment>
<dbReference type="AlphaFoldDB" id="A0A1E1F6D2"/>
<evidence type="ECO:0000313" key="17">
    <source>
        <dbReference type="Proteomes" id="UP000218272"/>
    </source>
</evidence>
<evidence type="ECO:0000256" key="1">
    <source>
        <dbReference type="ARBA" id="ARBA00004571"/>
    </source>
</evidence>
<keyword evidence="5 11" id="KW-0812">Transmembrane</keyword>
<dbReference type="InterPro" id="IPR012910">
    <property type="entry name" value="Plug_dom"/>
</dbReference>
<evidence type="ECO:0000256" key="13">
    <source>
        <dbReference type="SAM" id="SignalP"/>
    </source>
</evidence>
<evidence type="ECO:0000256" key="11">
    <source>
        <dbReference type="PROSITE-ProRule" id="PRU01360"/>
    </source>
</evidence>
<gene>
    <name evidence="16" type="ORF">SCLO_1030290</name>
</gene>
<dbReference type="PANTHER" id="PTHR32552:SF81">
    <property type="entry name" value="TONB-DEPENDENT OUTER MEMBRANE RECEPTOR"/>
    <property type="match status" value="1"/>
</dbReference>
<dbReference type="InterPro" id="IPR036942">
    <property type="entry name" value="Beta-barrel_TonB_sf"/>
</dbReference>
<dbReference type="Proteomes" id="UP000218272">
    <property type="component" value="Chromosome SCLO_1"/>
</dbReference>
<evidence type="ECO:0000256" key="4">
    <source>
        <dbReference type="ARBA" id="ARBA00022496"/>
    </source>
</evidence>
<dbReference type="SUPFAM" id="SSF56935">
    <property type="entry name" value="Porins"/>
    <property type="match status" value="1"/>
</dbReference>
<evidence type="ECO:0000256" key="6">
    <source>
        <dbReference type="ARBA" id="ARBA00023004"/>
    </source>
</evidence>
<dbReference type="Pfam" id="PF00593">
    <property type="entry name" value="TonB_dep_Rec_b-barrel"/>
    <property type="match status" value="1"/>
</dbReference>
<feature type="signal peptide" evidence="13">
    <location>
        <begin position="1"/>
        <end position="38"/>
    </location>
</feature>
<feature type="domain" description="TonB-dependent receptor-like beta-barrel" evidence="14">
    <location>
        <begin position="312"/>
        <end position="742"/>
    </location>
</feature>
<evidence type="ECO:0000256" key="12">
    <source>
        <dbReference type="RuleBase" id="RU003357"/>
    </source>
</evidence>
<keyword evidence="4" id="KW-0410">Iron transport</keyword>
<evidence type="ECO:0000313" key="16">
    <source>
        <dbReference type="EMBL" id="BAV66069.1"/>
    </source>
</evidence>
<keyword evidence="9 11" id="KW-0472">Membrane</keyword>
<evidence type="ECO:0000256" key="5">
    <source>
        <dbReference type="ARBA" id="ARBA00022692"/>
    </source>
</evidence>
<feature type="domain" description="TonB-dependent receptor plug" evidence="15">
    <location>
        <begin position="71"/>
        <end position="177"/>
    </location>
</feature>
<keyword evidence="6" id="KW-0408">Iron</keyword>
<evidence type="ECO:0000256" key="3">
    <source>
        <dbReference type="ARBA" id="ARBA00022452"/>
    </source>
</evidence>
<evidence type="ECO:0000256" key="2">
    <source>
        <dbReference type="ARBA" id="ARBA00022448"/>
    </source>
</evidence>
<evidence type="ECO:0000259" key="14">
    <source>
        <dbReference type="Pfam" id="PF00593"/>
    </source>
</evidence>
<keyword evidence="3 11" id="KW-1134">Transmembrane beta strand</keyword>
<evidence type="ECO:0000256" key="10">
    <source>
        <dbReference type="ARBA" id="ARBA00023237"/>
    </source>
</evidence>
<evidence type="ECO:0000256" key="9">
    <source>
        <dbReference type="ARBA" id="ARBA00023136"/>
    </source>
</evidence>
<proteinExistence type="inferred from homology"/>
<feature type="chain" id="PRO_5009112658" evidence="13">
    <location>
        <begin position="39"/>
        <end position="790"/>
    </location>
</feature>
<keyword evidence="13" id="KW-0732">Signal</keyword>
<keyword evidence="17" id="KW-1185">Reference proteome</keyword>
<evidence type="ECO:0000256" key="8">
    <source>
        <dbReference type="ARBA" id="ARBA00023077"/>
    </source>
</evidence>
<keyword evidence="16" id="KW-0675">Receptor</keyword>
<evidence type="ECO:0000259" key="15">
    <source>
        <dbReference type="Pfam" id="PF07715"/>
    </source>
</evidence>
<dbReference type="InterPro" id="IPR039426">
    <property type="entry name" value="TonB-dep_rcpt-like"/>
</dbReference>
<dbReference type="Pfam" id="PF07715">
    <property type="entry name" value="Plug"/>
    <property type="match status" value="1"/>
</dbReference>
<reference evidence="16 17" key="1">
    <citation type="submission" date="2016-10" db="EMBL/GenBank/DDBJ databases">
        <title>Complete Genome Sequence of the Nonylphenol-Degrading Bacterium Sphingobium cloacae JCM 10874T.</title>
        <authorList>
            <person name="Ootsuka M."/>
            <person name="Nishizawa T."/>
            <person name="Ohta H."/>
        </authorList>
    </citation>
    <scope>NUCLEOTIDE SEQUENCE [LARGE SCALE GENOMIC DNA]</scope>
    <source>
        <strain evidence="16 17">JCM 10874</strain>
    </source>
</reference>
<evidence type="ECO:0000256" key="7">
    <source>
        <dbReference type="ARBA" id="ARBA00023065"/>
    </source>
</evidence>
<name>A0A1E1F6D2_9SPHN</name>
<dbReference type="RefSeq" id="WP_231923269.1">
    <property type="nucleotide sequence ID" value="NZ_AP017655.1"/>
</dbReference>
<keyword evidence="2 11" id="KW-0813">Transport</keyword>
<accession>A0A1E1F6D2</accession>
<dbReference type="InterPro" id="IPR000531">
    <property type="entry name" value="Beta-barrel_TonB"/>
</dbReference>
<keyword evidence="7" id="KW-0406">Ion transport</keyword>
<dbReference type="GO" id="GO:0006826">
    <property type="term" value="P:iron ion transport"/>
    <property type="evidence" value="ECO:0007669"/>
    <property type="project" value="UniProtKB-KW"/>
</dbReference>
<comment type="similarity">
    <text evidence="11 12">Belongs to the TonB-dependent receptor family.</text>
</comment>
<organism evidence="16 17">
    <name type="scientific">Sphingobium cloacae</name>
    <dbReference type="NCBI Taxonomy" id="120107"/>
    <lineage>
        <taxon>Bacteria</taxon>
        <taxon>Pseudomonadati</taxon>
        <taxon>Pseudomonadota</taxon>
        <taxon>Alphaproteobacteria</taxon>
        <taxon>Sphingomonadales</taxon>
        <taxon>Sphingomonadaceae</taxon>
        <taxon>Sphingobium</taxon>
    </lineage>
</organism>
<keyword evidence="10 11" id="KW-0998">Cell outer membrane</keyword>
<dbReference type="Gene3D" id="2.40.170.20">
    <property type="entry name" value="TonB-dependent receptor, beta-barrel domain"/>
    <property type="match status" value="1"/>
</dbReference>
<dbReference type="EMBL" id="AP017655">
    <property type="protein sequence ID" value="BAV66069.1"/>
    <property type="molecule type" value="Genomic_DNA"/>
</dbReference>